<dbReference type="RefSeq" id="WP_036955201.1">
    <property type="nucleotide sequence ID" value="NZ_BAABIH010000019.1"/>
</dbReference>
<feature type="transmembrane region" description="Helical" evidence="5">
    <location>
        <begin position="46"/>
        <end position="68"/>
    </location>
</feature>
<evidence type="ECO:0000256" key="5">
    <source>
        <dbReference type="SAM" id="Phobius"/>
    </source>
</evidence>
<dbReference type="InterPro" id="IPR032808">
    <property type="entry name" value="DoxX"/>
</dbReference>
<dbReference type="EMBL" id="CP045529">
    <property type="protein sequence ID" value="QFU96577.1"/>
    <property type="molecule type" value="Genomic_DNA"/>
</dbReference>
<evidence type="ECO:0000256" key="3">
    <source>
        <dbReference type="ARBA" id="ARBA00022989"/>
    </source>
</evidence>
<evidence type="ECO:0000256" key="2">
    <source>
        <dbReference type="ARBA" id="ARBA00022692"/>
    </source>
</evidence>
<organism evidence="6 7">
    <name type="scientific">Luteimicrobium xylanilyticum</name>
    <dbReference type="NCBI Taxonomy" id="1133546"/>
    <lineage>
        <taxon>Bacteria</taxon>
        <taxon>Bacillati</taxon>
        <taxon>Actinomycetota</taxon>
        <taxon>Actinomycetes</taxon>
        <taxon>Micrococcales</taxon>
        <taxon>Luteimicrobium</taxon>
    </lineage>
</organism>
<protein>
    <recommendedName>
        <fullName evidence="8">DoxX family protein</fullName>
    </recommendedName>
</protein>
<feature type="transmembrane region" description="Helical" evidence="5">
    <location>
        <begin position="103"/>
        <end position="120"/>
    </location>
</feature>
<evidence type="ECO:0008006" key="8">
    <source>
        <dbReference type="Google" id="ProtNLM"/>
    </source>
</evidence>
<evidence type="ECO:0000256" key="1">
    <source>
        <dbReference type="ARBA" id="ARBA00004141"/>
    </source>
</evidence>
<dbReference type="Proteomes" id="UP000326702">
    <property type="component" value="Chromosome"/>
</dbReference>
<reference evidence="6 7" key="1">
    <citation type="submission" date="2019-10" db="EMBL/GenBank/DDBJ databases">
        <title>Genome sequence of Luteimicrobium xylanilyticum HY-24.</title>
        <authorList>
            <person name="Kim D.Y."/>
            <person name="Park H.-Y."/>
        </authorList>
    </citation>
    <scope>NUCLEOTIDE SEQUENCE [LARGE SCALE GENOMIC DNA]</scope>
    <source>
        <strain evidence="6 7">HY-24</strain>
    </source>
</reference>
<dbReference type="Pfam" id="PF13564">
    <property type="entry name" value="DoxX_2"/>
    <property type="match status" value="1"/>
</dbReference>
<gene>
    <name evidence="6" type="ORF">KDY119_00061</name>
</gene>
<evidence type="ECO:0000313" key="6">
    <source>
        <dbReference type="EMBL" id="QFU96577.1"/>
    </source>
</evidence>
<evidence type="ECO:0000313" key="7">
    <source>
        <dbReference type="Proteomes" id="UP000326702"/>
    </source>
</evidence>
<accession>A0A5P9Q5C8</accession>
<evidence type="ECO:0000256" key="4">
    <source>
        <dbReference type="ARBA" id="ARBA00023136"/>
    </source>
</evidence>
<feature type="transmembrane region" description="Helical" evidence="5">
    <location>
        <begin position="6"/>
        <end position="25"/>
    </location>
</feature>
<proteinExistence type="predicted"/>
<sequence>MDVAVWVVTGVLATVFAFAGANKIVMARDKLLAAPGGGWVGDFDQGFVKTLGGLEVLGAVGLVLPGLVGVATSLVPAAAVGLGLVMVGAAIVEVRRGEPAHALLNLLYLALAVFVVWGRLGPAPLG</sequence>
<keyword evidence="3 5" id="KW-1133">Transmembrane helix</keyword>
<dbReference type="GO" id="GO:0016020">
    <property type="term" value="C:membrane"/>
    <property type="evidence" value="ECO:0007669"/>
    <property type="project" value="UniProtKB-SubCell"/>
</dbReference>
<keyword evidence="7" id="KW-1185">Reference proteome</keyword>
<dbReference type="KEGG" id="lxl:KDY119_00061"/>
<keyword evidence="4 5" id="KW-0472">Membrane</keyword>
<dbReference type="AlphaFoldDB" id="A0A5P9Q5C8"/>
<name>A0A5P9Q5C8_9MICO</name>
<feature type="transmembrane region" description="Helical" evidence="5">
    <location>
        <begin position="74"/>
        <end position="91"/>
    </location>
</feature>
<dbReference type="OrthoDB" id="3482063at2"/>
<keyword evidence="2 5" id="KW-0812">Transmembrane</keyword>
<comment type="subcellular location">
    <subcellularLocation>
        <location evidence="1">Membrane</location>
        <topology evidence="1">Multi-pass membrane protein</topology>
    </subcellularLocation>
</comment>